<gene>
    <name evidence="1" type="ORF">HDF16_001919</name>
</gene>
<protein>
    <submittedName>
        <fullName evidence="1">Uncharacterized protein</fullName>
    </submittedName>
</protein>
<comment type="caution">
    <text evidence="1">The sequence shown here is derived from an EMBL/GenBank/DDBJ whole genome shotgun (WGS) entry which is preliminary data.</text>
</comment>
<proteinExistence type="predicted"/>
<dbReference type="EMBL" id="JACHIP010000002">
    <property type="protein sequence ID" value="MBB5057234.1"/>
    <property type="molecule type" value="Genomic_DNA"/>
</dbReference>
<evidence type="ECO:0000313" key="1">
    <source>
        <dbReference type="EMBL" id="MBB5057234.1"/>
    </source>
</evidence>
<name>A0A7W7ZC71_9BACT</name>
<dbReference type="AlphaFoldDB" id="A0A7W7ZC71"/>
<accession>A0A7W7ZC71</accession>
<reference evidence="1 2" key="1">
    <citation type="submission" date="2020-08" db="EMBL/GenBank/DDBJ databases">
        <title>Genomic Encyclopedia of Type Strains, Phase IV (KMG-V): Genome sequencing to study the core and pangenomes of soil and plant-associated prokaryotes.</title>
        <authorList>
            <person name="Whitman W."/>
        </authorList>
    </citation>
    <scope>NUCLEOTIDE SEQUENCE [LARGE SCALE GENOMIC DNA]</scope>
    <source>
        <strain evidence="1 2">M8UP14</strain>
    </source>
</reference>
<sequence>MSSQLVPATAPVSNRLRAYFAPVNRATGTPTFFDPARQGTFALDTPPTPWIDLGWTSNFTRKSASKIAQLRTGAPAIVQTQVRSEVEATLSLDFESWGKLQLAVSSASEQLNLLVTAIGTNPNGSGGTAITAVPITLSGSSATALNVGSAASTFNIGDIVAVDLDYTGQTGYVGSGVAAAYVTSSAAVAGDVSFIRRVTLNVGRVTAIASGILTLGSPLLAGAPTAGMQISRVAGFCDREGGSFFQEWSALFVFDGQQGDRILYHYPRLQPLQGASEIATALPTTSTGLATQLERTRLAAAFRALPVTDANDSASVLCFRSYLPGPLRTL</sequence>
<dbReference type="RefSeq" id="WP_221312622.1">
    <property type="nucleotide sequence ID" value="NZ_JACHIP010000002.1"/>
</dbReference>
<keyword evidence="2" id="KW-1185">Reference proteome</keyword>
<organism evidence="1 2">
    <name type="scientific">Granulicella aggregans</name>
    <dbReference type="NCBI Taxonomy" id="474949"/>
    <lineage>
        <taxon>Bacteria</taxon>
        <taxon>Pseudomonadati</taxon>
        <taxon>Acidobacteriota</taxon>
        <taxon>Terriglobia</taxon>
        <taxon>Terriglobales</taxon>
        <taxon>Acidobacteriaceae</taxon>
        <taxon>Granulicella</taxon>
    </lineage>
</organism>
<evidence type="ECO:0000313" key="2">
    <source>
        <dbReference type="Proteomes" id="UP000540989"/>
    </source>
</evidence>
<dbReference type="Proteomes" id="UP000540989">
    <property type="component" value="Unassembled WGS sequence"/>
</dbReference>